<evidence type="ECO:0000256" key="1">
    <source>
        <dbReference type="SAM" id="MobiDB-lite"/>
    </source>
</evidence>
<sequence>MSLERSKVERKGVHKTGKGLSEEWDMTQQVKLVPDPDGVQPWLGTTWFICQAIEGDIQVSFCAVDGSLKGALQCC</sequence>
<gene>
    <name evidence="2" type="ORF">D1B31_23800</name>
</gene>
<dbReference type="Proteomes" id="UP000284416">
    <property type="component" value="Unassembled WGS sequence"/>
</dbReference>
<name>A0A417YCH8_9BACI</name>
<feature type="region of interest" description="Disordered" evidence="1">
    <location>
        <begin position="1"/>
        <end position="22"/>
    </location>
</feature>
<keyword evidence="3" id="KW-1185">Reference proteome</keyword>
<feature type="compositionally biased region" description="Basic and acidic residues" evidence="1">
    <location>
        <begin position="1"/>
        <end position="11"/>
    </location>
</feature>
<evidence type="ECO:0000313" key="2">
    <source>
        <dbReference type="EMBL" id="RHW30284.1"/>
    </source>
</evidence>
<dbReference type="AlphaFoldDB" id="A0A417YCH8"/>
<dbReference type="EMBL" id="QWEG01000049">
    <property type="protein sequence ID" value="RHW30284.1"/>
    <property type="molecule type" value="Genomic_DNA"/>
</dbReference>
<accession>A0A417YCH8</accession>
<protein>
    <submittedName>
        <fullName evidence="2">Uncharacterized protein</fullName>
    </submittedName>
</protein>
<proteinExistence type="predicted"/>
<evidence type="ECO:0000313" key="3">
    <source>
        <dbReference type="Proteomes" id="UP000284416"/>
    </source>
</evidence>
<reference evidence="2 3" key="1">
    <citation type="journal article" date="2017" name="Int. J. Syst. Evol. Microbiol.">
        <title>Bacillus notoginsengisoli sp. nov., a novel bacterium isolated from the rhizosphere of Panax notoginseng.</title>
        <authorList>
            <person name="Zhang M.Y."/>
            <person name="Cheng J."/>
            <person name="Cai Y."/>
            <person name="Zhang T.Y."/>
            <person name="Wu Y.Y."/>
            <person name="Manikprabhu D."/>
            <person name="Li W.J."/>
            <person name="Zhang Y.X."/>
        </authorList>
    </citation>
    <scope>NUCLEOTIDE SEQUENCE [LARGE SCALE GENOMIC DNA]</scope>
    <source>
        <strain evidence="2 3">JCM 30743</strain>
    </source>
</reference>
<organism evidence="2 3">
    <name type="scientific">Neobacillus notoginsengisoli</name>
    <dbReference type="NCBI Taxonomy" id="1578198"/>
    <lineage>
        <taxon>Bacteria</taxon>
        <taxon>Bacillati</taxon>
        <taxon>Bacillota</taxon>
        <taxon>Bacilli</taxon>
        <taxon>Bacillales</taxon>
        <taxon>Bacillaceae</taxon>
        <taxon>Neobacillus</taxon>
    </lineage>
</organism>
<comment type="caution">
    <text evidence="2">The sequence shown here is derived from an EMBL/GenBank/DDBJ whole genome shotgun (WGS) entry which is preliminary data.</text>
</comment>